<dbReference type="RefSeq" id="WP_109725009.1">
    <property type="nucleotide sequence ID" value="NZ_QGDI01000001.1"/>
</dbReference>
<organism evidence="3 4">
    <name type="scientific">Ruminococcus flavefaciens</name>
    <dbReference type="NCBI Taxonomy" id="1265"/>
    <lineage>
        <taxon>Bacteria</taxon>
        <taxon>Bacillati</taxon>
        <taxon>Bacillota</taxon>
        <taxon>Clostridia</taxon>
        <taxon>Eubacteriales</taxon>
        <taxon>Oscillospiraceae</taxon>
        <taxon>Ruminococcus</taxon>
    </lineage>
</organism>
<evidence type="ECO:0000256" key="1">
    <source>
        <dbReference type="SAM" id="MobiDB-lite"/>
    </source>
</evidence>
<keyword evidence="2" id="KW-1133">Transmembrane helix</keyword>
<evidence type="ECO:0000313" key="3">
    <source>
        <dbReference type="EMBL" id="PWJ15189.1"/>
    </source>
</evidence>
<dbReference type="Proteomes" id="UP000245720">
    <property type="component" value="Unassembled WGS sequence"/>
</dbReference>
<accession>A0A315Y4A1</accession>
<dbReference type="OrthoDB" id="1650541at2"/>
<comment type="caution">
    <text evidence="3">The sequence shown here is derived from an EMBL/GenBank/DDBJ whole genome shotgun (WGS) entry which is preliminary data.</text>
</comment>
<dbReference type="EMBL" id="QGDI01000001">
    <property type="protein sequence ID" value="PWJ15189.1"/>
    <property type="molecule type" value="Genomic_DNA"/>
</dbReference>
<feature type="transmembrane region" description="Helical" evidence="2">
    <location>
        <begin position="20"/>
        <end position="45"/>
    </location>
</feature>
<keyword evidence="2" id="KW-0812">Transmembrane</keyword>
<proteinExistence type="predicted"/>
<gene>
    <name evidence="3" type="ORF">IE37_00081</name>
</gene>
<sequence length="282" mass="31028">MAKNKSIRRISNKKRGRPKVRFSIWGLLLIFVLSFATCFILYMVAANYNDDFFSEEFDKIVVEEKNGKTSADSSNNSEAPDASNNNMSSVTNPISQSEAKDASYLSGCCLVTDSTLQDMGKYSGLKDVISSPELNAVGCNTVTMESSYGVKTAYEIIQTKKPETVYFMLGSDIGTASVDDMISSYTELIKNTRGYLPDSDIYIMQLPPVRDDDPVITNGTVNEFNTKLLTLANTNNVYCIDTNTALKGVDGKLAEGFRDHETGALTESAYKTIADYILCHTV</sequence>
<dbReference type="SUPFAM" id="SSF52266">
    <property type="entry name" value="SGNH hydrolase"/>
    <property type="match status" value="1"/>
</dbReference>
<dbReference type="Gene3D" id="3.40.50.1110">
    <property type="entry name" value="SGNH hydrolase"/>
    <property type="match status" value="1"/>
</dbReference>
<name>A0A315Y4A1_RUMFL</name>
<evidence type="ECO:0000256" key="2">
    <source>
        <dbReference type="SAM" id="Phobius"/>
    </source>
</evidence>
<evidence type="ECO:0000313" key="4">
    <source>
        <dbReference type="Proteomes" id="UP000245720"/>
    </source>
</evidence>
<dbReference type="InterPro" id="IPR036514">
    <property type="entry name" value="SGNH_hydro_sf"/>
</dbReference>
<protein>
    <recommendedName>
        <fullName evidence="5">GDSL-like Lipase/Acylhydrolase</fullName>
    </recommendedName>
</protein>
<feature type="region of interest" description="Disordered" evidence="1">
    <location>
        <begin position="68"/>
        <end position="93"/>
    </location>
</feature>
<evidence type="ECO:0008006" key="5">
    <source>
        <dbReference type="Google" id="ProtNLM"/>
    </source>
</evidence>
<reference evidence="3 4" key="1">
    <citation type="submission" date="2018-05" db="EMBL/GenBank/DDBJ databases">
        <title>The Hungate 1000. A catalogue of reference genomes from the rumen microbiome.</title>
        <authorList>
            <person name="Kelly W."/>
        </authorList>
    </citation>
    <scope>NUCLEOTIDE SEQUENCE [LARGE SCALE GENOMIC DNA]</scope>
    <source>
        <strain evidence="3 4">SAb67</strain>
    </source>
</reference>
<keyword evidence="2" id="KW-0472">Membrane</keyword>
<dbReference type="AlphaFoldDB" id="A0A315Y4A1"/>